<evidence type="ECO:0000259" key="7">
    <source>
        <dbReference type="PROSITE" id="PS50850"/>
    </source>
</evidence>
<organism evidence="8 9">
    <name type="scientific">Salinibacillus xinjiangensis</name>
    <dbReference type="NCBI Taxonomy" id="1229268"/>
    <lineage>
        <taxon>Bacteria</taxon>
        <taxon>Bacillati</taxon>
        <taxon>Bacillota</taxon>
        <taxon>Bacilli</taxon>
        <taxon>Bacillales</taxon>
        <taxon>Bacillaceae</taxon>
        <taxon>Salinibacillus</taxon>
    </lineage>
</organism>
<proteinExistence type="predicted"/>
<dbReference type="InterPro" id="IPR036259">
    <property type="entry name" value="MFS_trans_sf"/>
</dbReference>
<feature type="transmembrane region" description="Helical" evidence="6">
    <location>
        <begin position="54"/>
        <end position="73"/>
    </location>
</feature>
<dbReference type="GO" id="GO:0005886">
    <property type="term" value="C:plasma membrane"/>
    <property type="evidence" value="ECO:0007669"/>
    <property type="project" value="UniProtKB-SubCell"/>
</dbReference>
<dbReference type="PIRSF" id="PIRSF002808">
    <property type="entry name" value="Hexose_phosphate_transp"/>
    <property type="match status" value="1"/>
</dbReference>
<dbReference type="OrthoDB" id="9794076at2"/>
<dbReference type="Proteomes" id="UP000480185">
    <property type="component" value="Unassembled WGS sequence"/>
</dbReference>
<dbReference type="PROSITE" id="PS50850">
    <property type="entry name" value="MFS"/>
    <property type="match status" value="1"/>
</dbReference>
<dbReference type="SUPFAM" id="SSF103473">
    <property type="entry name" value="MFS general substrate transporter"/>
    <property type="match status" value="1"/>
</dbReference>
<dbReference type="AlphaFoldDB" id="A0A6G1X1P2"/>
<feature type="transmembrane region" description="Helical" evidence="6">
    <location>
        <begin position="319"/>
        <end position="341"/>
    </location>
</feature>
<dbReference type="InterPro" id="IPR000849">
    <property type="entry name" value="Sugar_P_transporter"/>
</dbReference>
<feature type="transmembrane region" description="Helical" evidence="6">
    <location>
        <begin position="387"/>
        <end position="406"/>
    </location>
</feature>
<dbReference type="InterPro" id="IPR020846">
    <property type="entry name" value="MFS_dom"/>
</dbReference>
<reference evidence="8 9" key="1">
    <citation type="submission" date="2019-11" db="EMBL/GenBank/DDBJ databases">
        <authorList>
            <person name="Li J."/>
        </authorList>
    </citation>
    <scope>NUCLEOTIDE SEQUENCE [LARGE SCALE GENOMIC DNA]</scope>
    <source>
        <strain evidence="8 9">J4</strain>
    </source>
</reference>
<dbReference type="PANTHER" id="PTHR23527">
    <property type="entry name" value="BLL3282 PROTEIN"/>
    <property type="match status" value="1"/>
</dbReference>
<keyword evidence="9" id="KW-1185">Reference proteome</keyword>
<evidence type="ECO:0000256" key="2">
    <source>
        <dbReference type="ARBA" id="ARBA00022448"/>
    </source>
</evidence>
<feature type="transmembrane region" description="Helical" evidence="6">
    <location>
        <begin position="226"/>
        <end position="251"/>
    </location>
</feature>
<feature type="transmembrane region" description="Helical" evidence="6">
    <location>
        <begin position="12"/>
        <end position="34"/>
    </location>
</feature>
<dbReference type="CDD" id="cd17475">
    <property type="entry name" value="MFS_MT3072_like"/>
    <property type="match status" value="1"/>
</dbReference>
<name>A0A6G1X1P2_9BACI</name>
<gene>
    <name evidence="8" type="ORF">GH754_00775</name>
</gene>
<feature type="transmembrane region" description="Helical" evidence="6">
    <location>
        <begin position="174"/>
        <end position="194"/>
    </location>
</feature>
<comment type="subcellular location">
    <subcellularLocation>
        <location evidence="1">Cell membrane</location>
        <topology evidence="1">Multi-pass membrane protein</topology>
    </subcellularLocation>
</comment>
<evidence type="ECO:0000313" key="9">
    <source>
        <dbReference type="Proteomes" id="UP000480185"/>
    </source>
</evidence>
<feature type="transmembrane region" description="Helical" evidence="6">
    <location>
        <begin position="85"/>
        <end position="101"/>
    </location>
</feature>
<evidence type="ECO:0000256" key="5">
    <source>
        <dbReference type="ARBA" id="ARBA00023136"/>
    </source>
</evidence>
<dbReference type="RefSeq" id="WP_153726826.1">
    <property type="nucleotide sequence ID" value="NZ_WJNH01000001.1"/>
</dbReference>
<protein>
    <submittedName>
        <fullName evidence="8">MFS transporter</fullName>
    </submittedName>
</protein>
<keyword evidence="3 6" id="KW-0812">Transmembrane</keyword>
<dbReference type="InterPro" id="IPR052952">
    <property type="entry name" value="MFS-Transporter"/>
</dbReference>
<dbReference type="Pfam" id="PF07690">
    <property type="entry name" value="MFS_1"/>
    <property type="match status" value="1"/>
</dbReference>
<feature type="transmembrane region" description="Helical" evidence="6">
    <location>
        <begin position="257"/>
        <end position="280"/>
    </location>
</feature>
<evidence type="ECO:0000256" key="4">
    <source>
        <dbReference type="ARBA" id="ARBA00022989"/>
    </source>
</evidence>
<feature type="transmembrane region" description="Helical" evidence="6">
    <location>
        <begin position="145"/>
        <end position="168"/>
    </location>
</feature>
<dbReference type="GO" id="GO:0022857">
    <property type="term" value="F:transmembrane transporter activity"/>
    <property type="evidence" value="ECO:0007669"/>
    <property type="project" value="InterPro"/>
</dbReference>
<keyword evidence="2" id="KW-0813">Transport</keyword>
<evidence type="ECO:0000256" key="6">
    <source>
        <dbReference type="SAM" id="Phobius"/>
    </source>
</evidence>
<feature type="transmembrane region" description="Helical" evidence="6">
    <location>
        <begin position="292"/>
        <end position="313"/>
    </location>
</feature>
<dbReference type="InterPro" id="IPR011701">
    <property type="entry name" value="MFS"/>
</dbReference>
<dbReference type="PANTHER" id="PTHR23527:SF1">
    <property type="entry name" value="BLL3282 PROTEIN"/>
    <property type="match status" value="1"/>
</dbReference>
<evidence type="ECO:0000313" key="8">
    <source>
        <dbReference type="EMBL" id="MRG84854.1"/>
    </source>
</evidence>
<sequence length="414" mass="44790">MRLAIKTQNTQVPNFTPWIMLTILLSTQIAVAFVGRSIAPLGPLIEENLLLTKAQIGMLPAALFLGQSIISLPSGMLVDRLGSRGLLLMLSLCLGLSFMLFSFLSSFIIMLILVVIGGFGYGAMHPTSNRGIIYWFPVNKRGTAMGIKQMGVTAGSALSALILLPIAVEWGWRAASFSAAILLICIGMFSFIFYQDPPLETHDLKNKTSVKGFLSSFSELAKNKSLLAISIAAIGLTAAQLSFLTYIVFYLDEELKLSLYLAGLLFVVTEVFGSIGRIAWGVISDKIFSGKRIIVLIIISIITAVNSIIIILLPENISLLLIFPFVALFGFCITGFNGMWMNSASETVSKDKAGTATGFSLMLGSLGVVFGPPIFGGIVDRSGSYTYAWLFLAFLMVVVTLILFYANTPRVANK</sequence>
<keyword evidence="5 6" id="KW-0472">Membrane</keyword>
<feature type="domain" description="Major facilitator superfamily (MFS) profile" evidence="7">
    <location>
        <begin position="20"/>
        <end position="411"/>
    </location>
</feature>
<evidence type="ECO:0000256" key="1">
    <source>
        <dbReference type="ARBA" id="ARBA00004651"/>
    </source>
</evidence>
<accession>A0A6G1X1P2</accession>
<evidence type="ECO:0000256" key="3">
    <source>
        <dbReference type="ARBA" id="ARBA00022692"/>
    </source>
</evidence>
<feature type="transmembrane region" description="Helical" evidence="6">
    <location>
        <begin position="107"/>
        <end position="124"/>
    </location>
</feature>
<comment type="caution">
    <text evidence="8">The sequence shown here is derived from an EMBL/GenBank/DDBJ whole genome shotgun (WGS) entry which is preliminary data.</text>
</comment>
<dbReference type="Gene3D" id="1.20.1250.20">
    <property type="entry name" value="MFS general substrate transporter like domains"/>
    <property type="match status" value="2"/>
</dbReference>
<keyword evidence="4 6" id="KW-1133">Transmembrane helix</keyword>
<feature type="transmembrane region" description="Helical" evidence="6">
    <location>
        <begin position="353"/>
        <end position="375"/>
    </location>
</feature>
<dbReference type="EMBL" id="WJNH01000001">
    <property type="protein sequence ID" value="MRG84854.1"/>
    <property type="molecule type" value="Genomic_DNA"/>
</dbReference>